<comment type="caution">
    <text evidence="2">The sequence shown here is derived from an EMBL/GenBank/DDBJ whole genome shotgun (WGS) entry which is preliminary data.</text>
</comment>
<feature type="compositionally biased region" description="Low complexity" evidence="1">
    <location>
        <begin position="25"/>
        <end position="36"/>
    </location>
</feature>
<dbReference type="Proteomes" id="UP000325313">
    <property type="component" value="Unassembled WGS sequence"/>
</dbReference>
<proteinExistence type="predicted"/>
<organism evidence="2 3">
    <name type="scientific">Puccinia graminis f. sp. tritici</name>
    <dbReference type="NCBI Taxonomy" id="56615"/>
    <lineage>
        <taxon>Eukaryota</taxon>
        <taxon>Fungi</taxon>
        <taxon>Dikarya</taxon>
        <taxon>Basidiomycota</taxon>
        <taxon>Pucciniomycotina</taxon>
        <taxon>Pucciniomycetes</taxon>
        <taxon>Pucciniales</taxon>
        <taxon>Pucciniaceae</taxon>
        <taxon>Puccinia</taxon>
    </lineage>
</organism>
<feature type="region of interest" description="Disordered" evidence="1">
    <location>
        <begin position="79"/>
        <end position="127"/>
    </location>
</feature>
<feature type="compositionally biased region" description="Low complexity" evidence="1">
    <location>
        <begin position="86"/>
        <end position="99"/>
    </location>
</feature>
<accession>A0A5B0LV37</accession>
<evidence type="ECO:0000313" key="2">
    <source>
        <dbReference type="EMBL" id="KAA1068282.1"/>
    </source>
</evidence>
<feature type="region of interest" description="Disordered" evidence="1">
    <location>
        <begin position="25"/>
        <end position="66"/>
    </location>
</feature>
<protein>
    <submittedName>
        <fullName evidence="2">Uncharacterized protein</fullName>
    </submittedName>
</protein>
<gene>
    <name evidence="2" type="ORF">PGTUg99_031301</name>
</gene>
<reference evidence="2 3" key="1">
    <citation type="submission" date="2019-05" db="EMBL/GenBank/DDBJ databases">
        <title>Emergence of the Ug99 lineage of the wheat stem rust pathogen through somatic hybridization.</title>
        <authorList>
            <person name="Li F."/>
            <person name="Upadhyaya N.M."/>
            <person name="Sperschneider J."/>
            <person name="Matny O."/>
            <person name="Nguyen-Phuc H."/>
            <person name="Mago R."/>
            <person name="Raley C."/>
            <person name="Miller M.E."/>
            <person name="Silverstein K.A.T."/>
            <person name="Henningsen E."/>
            <person name="Hirsch C.D."/>
            <person name="Visser B."/>
            <person name="Pretorius Z.A."/>
            <person name="Steffenson B.J."/>
            <person name="Schwessinger B."/>
            <person name="Dodds P.N."/>
            <person name="Figueroa M."/>
        </authorList>
    </citation>
    <scope>NUCLEOTIDE SEQUENCE [LARGE SCALE GENOMIC DNA]</scope>
    <source>
        <strain evidence="2 3">Ug99</strain>
    </source>
</reference>
<dbReference type="AlphaFoldDB" id="A0A5B0LV37"/>
<dbReference type="PANTHER" id="PTHR31912:SF34">
    <property type="entry name" value="NOTOCHORD-RELATED PROTEIN"/>
    <property type="match status" value="1"/>
</dbReference>
<dbReference type="PANTHER" id="PTHR31912">
    <property type="entry name" value="IP13529P"/>
    <property type="match status" value="1"/>
</dbReference>
<name>A0A5B0LV37_PUCGR</name>
<evidence type="ECO:0000256" key="1">
    <source>
        <dbReference type="SAM" id="MobiDB-lite"/>
    </source>
</evidence>
<evidence type="ECO:0000313" key="3">
    <source>
        <dbReference type="Proteomes" id="UP000325313"/>
    </source>
</evidence>
<sequence>MAANRPIHESKPGHKAELLRQKELAQANKAAADLLARGPPEMQWTSAHDEPPAPPSPSVVSTNELHADLQFIDQDECFNDPEIPQSRASSESRGSSESGGWDGLIPEDFPPMGDPTAPEAETARQACPRRVPNQDWWPFRAKEYLVSCLLIGHTRTIISREMYQHVRSMFELCGTLLPDWTTVRRGKGKLRKMIGMDVIGRRSVLNRPVHYLSLQKTLALEISNPVVEPHLKYYPEISAGQAVSRLSQSRKWLKELGPNTRAPMVRHGCRDFYLHELVQLKSSLIVVPEFFCELDGEMYALCQTPEIEICNETGQLLFKITKNPPFDSPKLSRIAVAEFGVEYPSMTVDGGGLMSDLCGNRLYELGTESEVIGPIFNRWRLKAAGRVIRHMPICLYADDTSGNSSKKWNKHISYYFTLAGLPPKLTNQHFNCHFLSTSNSAGAMELAEGIVDELITLTEKGCVAYDCGLGEEVLITSSLLCFLADSPMHAEITSTVMPGNSRNPCRACDLSVSSVSMKKTMAYLQFFLQISADGYWIKNGPRSWMGIIANCYLLWDISKQPRTKTRVGVVGGDLGVKDSVNNEILLFKYTILAKGDSATPANQEFIRRIAVLDQTDQTRLFNPFFRLPDFDGCTDTPVEVLHVFLLGVVKYMVRDVMARAKPAQLGDIEGWYRSFRTTSLNIPSLSPNYMAKHSSNFVGKEFKVVLQSAPFVLFEMFDDDERLAWGALCELAPLIFQTRIEDMDSYLADLRFHIQKFLYYIIRTTAQWINKPKFHMLLHLPESVERFGPASLFATEKFESYNGVLRNASIHSNRQSPGKDIAITFANFKVIRHLTCGGYFEHPKHPKVYITSSSGVAQLFKNNSRVQKSMDYNEKVASVEAEAPYPLNIRLPLGEQRPIPPPLQVHLPGRQLSQLVGIQLNAHRALRKDVFILVCVRFGMHS</sequence>
<dbReference type="EMBL" id="VDEP01000506">
    <property type="protein sequence ID" value="KAA1068282.1"/>
    <property type="molecule type" value="Genomic_DNA"/>
</dbReference>